<keyword evidence="1" id="KW-0472">Membrane</keyword>
<dbReference type="AlphaFoldDB" id="A0A2T5PEB9"/>
<accession>A0A2T5PEB9</accession>
<feature type="transmembrane region" description="Helical" evidence="1">
    <location>
        <begin position="98"/>
        <end position="118"/>
    </location>
</feature>
<proteinExistence type="predicted"/>
<dbReference type="EMBL" id="QASN01000002">
    <property type="protein sequence ID" value="PTU76071.1"/>
    <property type="molecule type" value="Genomic_DNA"/>
</dbReference>
<comment type="caution">
    <text evidence="2">The sequence shown here is derived from an EMBL/GenBank/DDBJ whole genome shotgun (WGS) entry which is preliminary data.</text>
</comment>
<protein>
    <submittedName>
        <fullName evidence="2">Uncharacterized protein</fullName>
    </submittedName>
</protein>
<keyword evidence="3" id="KW-1185">Reference proteome</keyword>
<organism evidence="2 3">
    <name type="scientific">Pseudomonas mangrovi</name>
    <dbReference type="NCBI Taxonomy" id="2161748"/>
    <lineage>
        <taxon>Bacteria</taxon>
        <taxon>Pseudomonadati</taxon>
        <taxon>Pseudomonadota</taxon>
        <taxon>Gammaproteobacteria</taxon>
        <taxon>Pseudomonadales</taxon>
        <taxon>Pseudomonadaceae</taxon>
        <taxon>Pseudomonas</taxon>
    </lineage>
</organism>
<evidence type="ECO:0000313" key="2">
    <source>
        <dbReference type="EMBL" id="PTU76071.1"/>
    </source>
</evidence>
<reference evidence="2 3" key="1">
    <citation type="submission" date="2018-04" db="EMBL/GenBank/DDBJ databases">
        <title>Pseudomonas sp. nov., isolated from mangrove soil.</title>
        <authorList>
            <person name="Chen C."/>
        </authorList>
    </citation>
    <scope>NUCLEOTIDE SEQUENCE [LARGE SCALE GENOMIC DNA]</scope>
    <source>
        <strain evidence="2 3">TC-11</strain>
    </source>
</reference>
<keyword evidence="1" id="KW-0812">Transmembrane</keyword>
<evidence type="ECO:0000313" key="3">
    <source>
        <dbReference type="Proteomes" id="UP000244064"/>
    </source>
</evidence>
<keyword evidence="1" id="KW-1133">Transmembrane helix</keyword>
<gene>
    <name evidence="2" type="ORF">DBO85_00070</name>
</gene>
<evidence type="ECO:0000256" key="1">
    <source>
        <dbReference type="SAM" id="Phobius"/>
    </source>
</evidence>
<name>A0A2T5PEB9_9PSED</name>
<feature type="transmembrane region" description="Helical" evidence="1">
    <location>
        <begin position="68"/>
        <end position="86"/>
    </location>
</feature>
<sequence>MASSAHNNALNCRSLRSLDSQKLRFCLPVSLIVMFQSGSSMHKIQELKILSSLIKQKDMKPASKTKRLAINLISWLVVGLIASLSYNYFGRPEIPDLVIFFGALAMGVFIGVISMCDVSRNQWPAIKPHINFKSIEERVRELET</sequence>
<dbReference type="Proteomes" id="UP000244064">
    <property type="component" value="Unassembled WGS sequence"/>
</dbReference>